<keyword evidence="2" id="KW-0472">Membrane</keyword>
<keyword evidence="2" id="KW-0812">Transmembrane</keyword>
<protein>
    <submittedName>
        <fullName evidence="3">Uncharacterized protein</fullName>
    </submittedName>
</protein>
<evidence type="ECO:0000313" key="3">
    <source>
        <dbReference type="EMBL" id="WOL10434.1"/>
    </source>
</evidence>
<dbReference type="PANTHER" id="PTHR34125:SF7">
    <property type="entry name" value="TRANSMEMBRANE PROTEIN"/>
    <property type="match status" value="1"/>
</dbReference>
<evidence type="ECO:0000256" key="2">
    <source>
        <dbReference type="SAM" id="Phobius"/>
    </source>
</evidence>
<dbReference type="PANTHER" id="PTHR34125">
    <property type="entry name" value="OS01G0762900 PROTEIN"/>
    <property type="match status" value="1"/>
</dbReference>
<organism evidence="3 4">
    <name type="scientific">Canna indica</name>
    <name type="common">Indian-shot</name>
    <dbReference type="NCBI Taxonomy" id="4628"/>
    <lineage>
        <taxon>Eukaryota</taxon>
        <taxon>Viridiplantae</taxon>
        <taxon>Streptophyta</taxon>
        <taxon>Embryophyta</taxon>
        <taxon>Tracheophyta</taxon>
        <taxon>Spermatophyta</taxon>
        <taxon>Magnoliopsida</taxon>
        <taxon>Liliopsida</taxon>
        <taxon>Zingiberales</taxon>
        <taxon>Cannaceae</taxon>
        <taxon>Canna</taxon>
    </lineage>
</organism>
<evidence type="ECO:0000256" key="1">
    <source>
        <dbReference type="SAM" id="MobiDB-lite"/>
    </source>
</evidence>
<feature type="transmembrane region" description="Helical" evidence="2">
    <location>
        <begin position="12"/>
        <end position="32"/>
    </location>
</feature>
<dbReference type="Proteomes" id="UP001327560">
    <property type="component" value="Chromosome 6"/>
</dbReference>
<feature type="compositionally biased region" description="Basic and acidic residues" evidence="1">
    <location>
        <begin position="96"/>
        <end position="106"/>
    </location>
</feature>
<reference evidence="3 4" key="1">
    <citation type="submission" date="2023-10" db="EMBL/GenBank/DDBJ databases">
        <title>Chromosome-scale genome assembly provides insights into flower coloration mechanisms of Canna indica.</title>
        <authorList>
            <person name="Li C."/>
        </authorList>
    </citation>
    <scope>NUCLEOTIDE SEQUENCE [LARGE SCALE GENOMIC DNA]</scope>
    <source>
        <tissue evidence="3">Flower</tissue>
    </source>
</reference>
<name>A0AAQ3KKN2_9LILI</name>
<keyword evidence="2" id="KW-1133">Transmembrane helix</keyword>
<proteinExistence type="predicted"/>
<accession>A0AAQ3KKN2</accession>
<feature type="region of interest" description="Disordered" evidence="1">
    <location>
        <begin position="93"/>
        <end position="126"/>
    </location>
</feature>
<evidence type="ECO:0000313" key="4">
    <source>
        <dbReference type="Proteomes" id="UP001327560"/>
    </source>
</evidence>
<dbReference type="EMBL" id="CP136895">
    <property type="protein sequence ID" value="WOL10434.1"/>
    <property type="molecule type" value="Genomic_DNA"/>
</dbReference>
<dbReference type="AlphaFoldDB" id="A0AAQ3KKN2"/>
<sequence length="126" mass="13369">MAIQEKLMSAVVEYRIYLAVAAAIAAAAFSLASLGPTFATVAGFFWPLLVSTAFLLVVIAVLFRISPPPGEPSGECEELLDFVAGKPGETQFGGCFHHDDERKTGEEASTTPAADEAEESTQMQSQ</sequence>
<feature type="transmembrane region" description="Helical" evidence="2">
    <location>
        <begin position="44"/>
        <end position="63"/>
    </location>
</feature>
<gene>
    <name evidence="3" type="ORF">Cni_G19189</name>
</gene>
<keyword evidence="4" id="KW-1185">Reference proteome</keyword>